<accession>A0A1X0JBK3</accession>
<keyword evidence="2" id="KW-1185">Reference proteome</keyword>
<proteinExistence type="predicted"/>
<dbReference type="OrthoDB" id="8183309at2"/>
<evidence type="ECO:0008006" key="3">
    <source>
        <dbReference type="Google" id="ProtNLM"/>
    </source>
</evidence>
<comment type="caution">
    <text evidence="1">The sequence shown here is derived from an EMBL/GenBank/DDBJ whole genome shotgun (WGS) entry which is preliminary data.</text>
</comment>
<dbReference type="Proteomes" id="UP000192411">
    <property type="component" value="Unassembled WGS sequence"/>
</dbReference>
<protein>
    <recommendedName>
        <fullName evidence="3">Diacylglycerol O-acyltransferase</fullName>
    </recommendedName>
</protein>
<dbReference type="AlphaFoldDB" id="A0A1X0JBK3"/>
<dbReference type="STRING" id="75922.BST47_30050"/>
<evidence type="ECO:0000313" key="1">
    <source>
        <dbReference type="EMBL" id="ORB60303.1"/>
    </source>
</evidence>
<name>A0A1X0JBK3_9MYCO</name>
<organism evidence="1 2">
    <name type="scientific">Mycolicibacterium tusciae</name>
    <dbReference type="NCBI Taxonomy" id="75922"/>
    <lineage>
        <taxon>Bacteria</taxon>
        <taxon>Bacillati</taxon>
        <taxon>Actinomycetota</taxon>
        <taxon>Actinomycetes</taxon>
        <taxon>Mycobacteriales</taxon>
        <taxon>Mycobacteriaceae</taxon>
        <taxon>Mycolicibacterium</taxon>
    </lineage>
</organism>
<dbReference type="EMBL" id="MVIM01000049">
    <property type="protein sequence ID" value="ORB60303.1"/>
    <property type="molecule type" value="Genomic_DNA"/>
</dbReference>
<reference evidence="1 2" key="1">
    <citation type="submission" date="2017-02" db="EMBL/GenBank/DDBJ databases">
        <title>The new phylogeny of genus Mycobacterium.</title>
        <authorList>
            <person name="Tortoli E."/>
            <person name="Trovato A."/>
            <person name="Cirillo D.M."/>
        </authorList>
    </citation>
    <scope>NUCLEOTIDE SEQUENCE [LARGE SCALE GENOMIC DNA]</scope>
    <source>
        <strain evidence="1 2">DSM 44338</strain>
    </source>
</reference>
<sequence>MPVSRGAPTGSHSPASNGDARLDNRLALLDHFFFAAQRATGQDQVMQVVWVYEHPIDFNALRRFHHNLGYGLLGRRIERSPLPFARHRWVAYRGAEDIDIAECARPRTELSDWADERSQLSADPEAGSGWHLGVLPLTDGSTAVSLVVSHYLLDGLGLADAISDAVLGNIRDLGLPPPRSRTRLRTAAKDARQSVHDLPEVARALGAVATLVRRHRRDLVAAARAARRDRDGLALSSTSRTVAIREDDGGDDVVVPGITIYIDVDEWDERAKALGGTSDVLLAGLAAKLAQRIGRRRAGDGAVTLQLPMSERTEGDTRAIALSFARVSIDPTRVTTDLREIRASVNEALGTLRQTPDAAQRVITPAALGIVWLTQFAPKRAYGRLSDLMIGDPDLPVLCSNLGDFGTLICRLDGTDAEYVTTRGASNVTRQWLERAGGQMNLQAGRIGAKIGISVVAYQPGAANTKPALRQLVARTVAEFDLTGEIC</sequence>
<gene>
    <name evidence="1" type="ORF">BST47_30050</name>
</gene>
<evidence type="ECO:0000313" key="2">
    <source>
        <dbReference type="Proteomes" id="UP000192411"/>
    </source>
</evidence>